<evidence type="ECO:0000313" key="2">
    <source>
        <dbReference type="EMBL" id="PWQ93168.1"/>
    </source>
</evidence>
<keyword evidence="3" id="KW-1185">Reference proteome</keyword>
<organism evidence="2 3">
    <name type="scientific">Leucothrix arctica</name>
    <dbReference type="NCBI Taxonomy" id="1481894"/>
    <lineage>
        <taxon>Bacteria</taxon>
        <taxon>Pseudomonadati</taxon>
        <taxon>Pseudomonadota</taxon>
        <taxon>Gammaproteobacteria</taxon>
        <taxon>Thiotrichales</taxon>
        <taxon>Thiotrichaceae</taxon>
        <taxon>Leucothrix</taxon>
    </lineage>
</organism>
<dbReference type="RefSeq" id="WP_109826763.1">
    <property type="nucleotide sequence ID" value="NZ_QGKL01000043.1"/>
</dbReference>
<comment type="caution">
    <text evidence="2">The sequence shown here is derived from an EMBL/GenBank/DDBJ whole genome shotgun (WGS) entry which is preliminary data.</text>
</comment>
<reference evidence="2 3" key="1">
    <citation type="submission" date="2018-05" db="EMBL/GenBank/DDBJ databases">
        <title>Leucothrix arctica sp. nov., isolated from Arctic seawater.</title>
        <authorList>
            <person name="Choi A."/>
            <person name="Baek K."/>
        </authorList>
    </citation>
    <scope>NUCLEOTIDE SEQUENCE [LARGE SCALE GENOMIC DNA]</scope>
    <source>
        <strain evidence="2 3">IMCC9719</strain>
    </source>
</reference>
<accession>A0A317C3K9</accession>
<feature type="signal peptide" evidence="1">
    <location>
        <begin position="1"/>
        <end position="27"/>
    </location>
</feature>
<evidence type="ECO:0000313" key="3">
    <source>
        <dbReference type="Proteomes" id="UP000245506"/>
    </source>
</evidence>
<name>A0A317C3K9_9GAMM</name>
<proteinExistence type="predicted"/>
<sequence length="169" mass="18234">MKVNTPSIFNLIVVAATMVIAPNFANAAITTQFCLLNSNTQGGTDSTSIYVNLTGVSGSTGQLNLDNPGNDFIPKQWSCYEFSLADLAGNAGNAGEDIGAHQQVEIAFVSTGMNNFCITEMYSRRLEHWDEEKEMGSVLSTSRFGTGNEEICYGSSDIVTISFSDVEYL</sequence>
<feature type="chain" id="PRO_5016425723" evidence="1">
    <location>
        <begin position="28"/>
        <end position="169"/>
    </location>
</feature>
<gene>
    <name evidence="2" type="ORF">DKT75_20995</name>
</gene>
<dbReference type="AlphaFoldDB" id="A0A317C3K9"/>
<protein>
    <submittedName>
        <fullName evidence="2">Uncharacterized protein</fullName>
    </submittedName>
</protein>
<evidence type="ECO:0000256" key="1">
    <source>
        <dbReference type="SAM" id="SignalP"/>
    </source>
</evidence>
<dbReference type="InterPro" id="IPR036392">
    <property type="entry name" value="PLAT/LH2_dom_sf"/>
</dbReference>
<dbReference type="SUPFAM" id="SSF49723">
    <property type="entry name" value="Lipase/lipooxygenase domain (PLAT/LH2 domain)"/>
    <property type="match status" value="1"/>
</dbReference>
<keyword evidence="1" id="KW-0732">Signal</keyword>
<dbReference type="EMBL" id="QGKL01000043">
    <property type="protein sequence ID" value="PWQ93168.1"/>
    <property type="molecule type" value="Genomic_DNA"/>
</dbReference>
<dbReference type="Proteomes" id="UP000245506">
    <property type="component" value="Unassembled WGS sequence"/>
</dbReference>